<feature type="non-terminal residue" evidence="2">
    <location>
        <position position="655"/>
    </location>
</feature>
<reference evidence="2 3" key="1">
    <citation type="journal article" date="2015" name="Virus Res.">
        <title>Multiple approaches for the detection and characterization of viral and plasmid symbionts from a collection of marine fungi.</title>
        <authorList>
            <person name="Nerva L."/>
            <person name="Ciuffo M."/>
            <person name="Vallino M."/>
            <person name="Margaria P."/>
            <person name="Varese G.C."/>
            <person name="Gnavi G."/>
            <person name="Turina M."/>
        </authorList>
    </citation>
    <scope>NUCLEOTIDE SEQUENCE [LARGE SCALE GENOMIC DNA]</scope>
</reference>
<sequence length="655" mass="70234">MAFIASSSRPWLSQGLSQLANSKMSVSRGTRGRTEMEPAEADNSATGLLAFLEHERPYLLPDHLLCAAIQNEKVTSVGEVSPTTGPKGLDGAHGIASTIPYDLYGDGEACDVDLRSDSVNFRVAPGIDEASLRSMSDANSVEEFAKAVGIRLPRIIAGPLAAPPGSSTTTPPTYNHFEALRWAVARDAGKADYGLRLHNLARIVCHAYVFRTKSEAARRTSAMGYPRTMVSNLLTAELPTVSLPDYQAKCWVYIADELDPRYRAFLWMGVRGMHHYVADDQHSMYSSLESGPEALTEEVCFVRQSGDSPAPPTADDFLAVLSNPELALAYYYAYASSVGVNHASTQVLLQTVHMPYLSCDGENYVLPYCSRSPKLDGATYLLRPTGAIPPSQVLLNAGRVVYSAPLVCQRFWTGVGALLGGFAGGRGVSTPDVIAQAVGIMSDRVTSREVLRSVWACVSGGYAALEWMDPFASSVNGAYELAIEAYRKHVHLLAQARTTPGRVLAPVFTTGVDMTDAIPGLGAHGSGEARYLESVVYGLIAAEPVRCWFEPSAAVSQQAAAASQLARSWRAVVTWVRYSAEEIAKPKPRRSSSQARGPAPEITRVDTPTVPVLSFAHIVPPTTSGQWPADTASQASAPTVKPTPQRPSTPTTTAG</sequence>
<evidence type="ECO:0000313" key="3">
    <source>
        <dbReference type="Proteomes" id="UP000296985"/>
    </source>
</evidence>
<dbReference type="Proteomes" id="UP000296985">
    <property type="component" value="Genome"/>
</dbReference>
<accession>A0A0S2KPA0</accession>
<evidence type="ECO:0000313" key="2">
    <source>
        <dbReference type="EMBL" id="ALO50152.1"/>
    </source>
</evidence>
<evidence type="ECO:0000256" key="1">
    <source>
        <dbReference type="SAM" id="MobiDB-lite"/>
    </source>
</evidence>
<dbReference type="GeneID" id="40527371"/>
<dbReference type="EMBL" id="KT950839">
    <property type="protein sequence ID" value="ALO50152.1"/>
    <property type="molecule type" value="Genomic_RNA"/>
</dbReference>
<protein>
    <submittedName>
        <fullName evidence="2">ORF4</fullName>
    </submittedName>
</protein>
<dbReference type="KEGG" id="vg:40527371"/>
<feature type="region of interest" description="Disordered" evidence="1">
    <location>
        <begin position="621"/>
        <end position="655"/>
    </location>
</feature>
<organism evidence="2 3">
    <name type="scientific">Penicillium janczewskii chrysovirus 2</name>
    <dbReference type="NCBI Taxonomy" id="1755793"/>
    <lineage>
        <taxon>Viruses</taxon>
        <taxon>Riboviria</taxon>
        <taxon>Orthornavirae</taxon>
        <taxon>Duplornaviricota</taxon>
        <taxon>Chrymotiviricetes</taxon>
        <taxon>Ghabrivirales</taxon>
        <taxon>Alphatotivirineae</taxon>
        <taxon>Chrysoviridae</taxon>
        <taxon>Betachrysovirus</taxon>
        <taxon>Betachrysovirus secupenicillii</taxon>
    </lineage>
</organism>
<name>A0A0S2KPA0_9VIRU</name>
<feature type="compositionally biased region" description="Low complexity" evidence="1">
    <location>
        <begin position="642"/>
        <end position="655"/>
    </location>
</feature>
<keyword evidence="3" id="KW-1185">Reference proteome</keyword>
<dbReference type="RefSeq" id="YP_009667017.1">
    <property type="nucleotide sequence ID" value="NC_043671.1"/>
</dbReference>
<feature type="compositionally biased region" description="Polar residues" evidence="1">
    <location>
        <begin position="621"/>
        <end position="637"/>
    </location>
</feature>
<feature type="region of interest" description="Disordered" evidence="1">
    <location>
        <begin position="584"/>
        <end position="606"/>
    </location>
</feature>
<proteinExistence type="predicted"/>